<evidence type="ECO:0000256" key="7">
    <source>
        <dbReference type="ARBA" id="ARBA00023180"/>
    </source>
</evidence>
<dbReference type="OMA" id="WVFFFTR"/>
<dbReference type="PROSITE" id="PS00217">
    <property type="entry name" value="SUGAR_TRANSPORT_2"/>
    <property type="match status" value="1"/>
</dbReference>
<dbReference type="FunFam" id="1.20.1250.20:FF:000026">
    <property type="entry name" value="MFS quinate transporter QutD"/>
    <property type="match status" value="1"/>
</dbReference>
<dbReference type="AlphaFoldDB" id="A0A1S8AA38"/>
<dbReference type="PROSITE" id="PS00216">
    <property type="entry name" value="SUGAR_TRANSPORT_1"/>
    <property type="match status" value="1"/>
</dbReference>
<dbReference type="OrthoDB" id="8120565at2759"/>
<evidence type="ECO:0000256" key="6">
    <source>
        <dbReference type="ARBA" id="ARBA00023136"/>
    </source>
</evidence>
<dbReference type="PANTHER" id="PTHR48022:SF14">
    <property type="entry name" value="MAJOR FACILITATOR SUPERFAMILY (MFS) PROFILE DOMAIN-CONTAINING PROTEIN-RELATED"/>
    <property type="match status" value="1"/>
</dbReference>
<accession>A0A1S8AA38</accession>
<feature type="transmembrane region" description="Helical" evidence="9">
    <location>
        <begin position="217"/>
        <end position="240"/>
    </location>
</feature>
<feature type="transmembrane region" description="Helical" evidence="9">
    <location>
        <begin position="415"/>
        <end position="435"/>
    </location>
</feature>
<dbReference type="PANTHER" id="PTHR48022">
    <property type="entry name" value="PLASTIDIC GLUCOSE TRANSPORTER 4"/>
    <property type="match status" value="1"/>
</dbReference>
<sequence>MAQLSPEDNDPIGGADKAHVDHAEELRRGESSEIEYGKGGLSSLVESPYVLGAAALASCGGFSFGYDQGVISVILTMRQFFNRYPETRPGYPSREFNIGFMTGILELGAFIGCLFLPYLADRFSRKWALTMATSIFTVGAIIQTTAPNFAALVVGRAIGGIGVGTLAMGAPLYISEISPSNIRGSLLVLEYISIVVGAITSYWITYGTKDLPGDISFRLPFGLQIIPALAVGIGIHLFPYSPRWLALRKRNNEGLASLAKLRGLTPTDFRVQEEWVSILIEARLQEAVNASEHPNTGPLKLELLQWVDLFRPKYLKRTTVALAIPFFQQFSGINAFVYYAPTFFASLGQDQNNSLILAGIVNIAQFAAGVPALLFLDKVGRRKIAIGGGFAMAVPHIITAGIVGKFGANWTQHVAVGWFGVALTYIYVLAYAASYGPLTTVLPAEIFPTSKRAKGVGASTGMLWVSNFIIGVIVPVMLKRIGWGTYVFFAAFCVLAGVFSFFMVPETAGASLEVIGQLFGDNSAREEIELRYQIEIEVRQDPERNSP</sequence>
<feature type="domain" description="Major facilitator superfamily (MFS) profile" evidence="10">
    <location>
        <begin position="53"/>
        <end position="508"/>
    </location>
</feature>
<dbReference type="InterPro" id="IPR005828">
    <property type="entry name" value="MFS_sugar_transport-like"/>
</dbReference>
<name>A0A1S8AA38_ROSNE</name>
<keyword evidence="6 9" id="KW-0472">Membrane</keyword>
<keyword evidence="7" id="KW-0325">Glycoprotein</keyword>
<feature type="transmembrane region" description="Helical" evidence="9">
    <location>
        <begin position="98"/>
        <end position="120"/>
    </location>
</feature>
<reference evidence="11" key="1">
    <citation type="submission" date="2016-03" db="EMBL/GenBank/DDBJ databases">
        <title>Draft genome sequence of Rosellinia necatrix.</title>
        <authorList>
            <person name="Kanematsu S."/>
        </authorList>
    </citation>
    <scope>NUCLEOTIDE SEQUENCE [LARGE SCALE GENOMIC DNA]</scope>
    <source>
        <strain evidence="11">W97</strain>
    </source>
</reference>
<keyword evidence="5 9" id="KW-1133">Transmembrane helix</keyword>
<dbReference type="InterPro" id="IPR036259">
    <property type="entry name" value="MFS_trans_sf"/>
</dbReference>
<evidence type="ECO:0000259" key="10">
    <source>
        <dbReference type="PROSITE" id="PS50850"/>
    </source>
</evidence>
<evidence type="ECO:0000256" key="4">
    <source>
        <dbReference type="ARBA" id="ARBA00022692"/>
    </source>
</evidence>
<dbReference type="GO" id="GO:0005351">
    <property type="term" value="F:carbohydrate:proton symporter activity"/>
    <property type="evidence" value="ECO:0007669"/>
    <property type="project" value="TreeGrafter"/>
</dbReference>
<dbReference type="Gene3D" id="1.20.1250.20">
    <property type="entry name" value="MFS general substrate transporter like domains"/>
    <property type="match status" value="1"/>
</dbReference>
<dbReference type="SUPFAM" id="SSF103473">
    <property type="entry name" value="MFS general substrate transporter"/>
    <property type="match status" value="1"/>
</dbReference>
<dbReference type="NCBIfam" id="TIGR00879">
    <property type="entry name" value="SP"/>
    <property type="match status" value="1"/>
</dbReference>
<feature type="transmembrane region" description="Helical" evidence="9">
    <location>
        <begin position="355"/>
        <end position="376"/>
    </location>
</feature>
<comment type="subcellular location">
    <subcellularLocation>
        <location evidence="1">Membrane</location>
        <topology evidence="1">Multi-pass membrane protein</topology>
    </subcellularLocation>
</comment>
<feature type="transmembrane region" description="Helical" evidence="9">
    <location>
        <begin position="320"/>
        <end position="340"/>
    </location>
</feature>
<dbReference type="InterPro" id="IPR020846">
    <property type="entry name" value="MFS_dom"/>
</dbReference>
<dbReference type="GO" id="GO:0016020">
    <property type="term" value="C:membrane"/>
    <property type="evidence" value="ECO:0007669"/>
    <property type="project" value="UniProtKB-SubCell"/>
</dbReference>
<proteinExistence type="inferred from homology"/>
<dbReference type="PRINTS" id="PR00171">
    <property type="entry name" value="SUGRTRNSPORT"/>
</dbReference>
<feature type="transmembrane region" description="Helical" evidence="9">
    <location>
        <begin position="483"/>
        <end position="504"/>
    </location>
</feature>
<feature type="transmembrane region" description="Helical" evidence="9">
    <location>
        <begin position="127"/>
        <end position="146"/>
    </location>
</feature>
<gene>
    <name evidence="11" type="ORF">SAMD00023353_5800050</name>
</gene>
<feature type="transmembrane region" description="Helical" evidence="9">
    <location>
        <begin position="456"/>
        <end position="477"/>
    </location>
</feature>
<dbReference type="Proteomes" id="UP000054516">
    <property type="component" value="Unassembled WGS sequence"/>
</dbReference>
<protein>
    <submittedName>
        <fullName evidence="11">Putative quinate transport protein</fullName>
    </submittedName>
</protein>
<comment type="similarity">
    <text evidence="2 8">Belongs to the major facilitator superfamily. Sugar transporter (TC 2.A.1.1) family.</text>
</comment>
<evidence type="ECO:0000313" key="12">
    <source>
        <dbReference type="Proteomes" id="UP000054516"/>
    </source>
</evidence>
<evidence type="ECO:0000256" key="8">
    <source>
        <dbReference type="RuleBase" id="RU003346"/>
    </source>
</evidence>
<dbReference type="Pfam" id="PF00083">
    <property type="entry name" value="Sugar_tr"/>
    <property type="match status" value="1"/>
</dbReference>
<dbReference type="EMBL" id="DF977503">
    <property type="protein sequence ID" value="GAW26941.1"/>
    <property type="molecule type" value="Genomic_DNA"/>
</dbReference>
<organism evidence="11">
    <name type="scientific">Rosellinia necatrix</name>
    <name type="common">White root-rot fungus</name>
    <dbReference type="NCBI Taxonomy" id="77044"/>
    <lineage>
        <taxon>Eukaryota</taxon>
        <taxon>Fungi</taxon>
        <taxon>Dikarya</taxon>
        <taxon>Ascomycota</taxon>
        <taxon>Pezizomycotina</taxon>
        <taxon>Sordariomycetes</taxon>
        <taxon>Xylariomycetidae</taxon>
        <taxon>Xylariales</taxon>
        <taxon>Xylariaceae</taxon>
        <taxon>Rosellinia</taxon>
    </lineage>
</organism>
<dbReference type="PROSITE" id="PS50850">
    <property type="entry name" value="MFS"/>
    <property type="match status" value="1"/>
</dbReference>
<evidence type="ECO:0000256" key="1">
    <source>
        <dbReference type="ARBA" id="ARBA00004141"/>
    </source>
</evidence>
<dbReference type="InterPro" id="IPR005829">
    <property type="entry name" value="Sugar_transporter_CS"/>
</dbReference>
<keyword evidence="12" id="KW-1185">Reference proteome</keyword>
<evidence type="ECO:0000256" key="9">
    <source>
        <dbReference type="SAM" id="Phobius"/>
    </source>
</evidence>
<keyword evidence="3 8" id="KW-0813">Transport</keyword>
<evidence type="ECO:0000256" key="3">
    <source>
        <dbReference type="ARBA" id="ARBA00022448"/>
    </source>
</evidence>
<feature type="transmembrane region" description="Helical" evidence="9">
    <location>
        <begin position="383"/>
        <end position="403"/>
    </location>
</feature>
<evidence type="ECO:0000256" key="5">
    <source>
        <dbReference type="ARBA" id="ARBA00022989"/>
    </source>
</evidence>
<dbReference type="InterPro" id="IPR003663">
    <property type="entry name" value="Sugar/inositol_transpt"/>
</dbReference>
<dbReference type="InterPro" id="IPR050360">
    <property type="entry name" value="MFS_Sugar_Transporters"/>
</dbReference>
<keyword evidence="4 9" id="KW-0812">Transmembrane</keyword>
<feature type="transmembrane region" description="Helical" evidence="9">
    <location>
        <begin position="152"/>
        <end position="174"/>
    </location>
</feature>
<feature type="transmembrane region" description="Helical" evidence="9">
    <location>
        <begin position="186"/>
        <end position="205"/>
    </location>
</feature>
<evidence type="ECO:0000313" key="11">
    <source>
        <dbReference type="EMBL" id="GAW26941.1"/>
    </source>
</evidence>
<evidence type="ECO:0000256" key="2">
    <source>
        <dbReference type="ARBA" id="ARBA00010992"/>
    </source>
</evidence>